<accession>R9KXD8</accession>
<proteinExistence type="predicted"/>
<dbReference type="HOGENOM" id="CLU_1530250_0_0_11"/>
<dbReference type="RefSeq" id="WP_016309573.1">
    <property type="nucleotide sequence ID" value="NZ_KE159646.1"/>
</dbReference>
<dbReference type="GeneID" id="82190879"/>
<organism evidence="2 3">
    <name type="scientific">Adlercreutzia caecimuris B7</name>
    <dbReference type="NCBI Taxonomy" id="1235794"/>
    <lineage>
        <taxon>Bacteria</taxon>
        <taxon>Bacillati</taxon>
        <taxon>Actinomycetota</taxon>
        <taxon>Coriobacteriia</taxon>
        <taxon>Eggerthellales</taxon>
        <taxon>Eggerthellaceae</taxon>
        <taxon>Adlercreutzia</taxon>
    </lineage>
</organism>
<gene>
    <name evidence="2" type="ORF">C811_01370</name>
</gene>
<feature type="region of interest" description="Disordered" evidence="1">
    <location>
        <begin position="1"/>
        <end position="80"/>
    </location>
</feature>
<dbReference type="Proteomes" id="UP000014204">
    <property type="component" value="Unassembled WGS sequence"/>
</dbReference>
<feature type="compositionally biased region" description="Low complexity" evidence="1">
    <location>
        <begin position="1"/>
        <end position="53"/>
    </location>
</feature>
<dbReference type="eggNOG" id="ENOG5031U1R">
    <property type="taxonomic scope" value="Bacteria"/>
</dbReference>
<evidence type="ECO:0000313" key="2">
    <source>
        <dbReference type="EMBL" id="EOS50953.1"/>
    </source>
</evidence>
<evidence type="ECO:0000313" key="3">
    <source>
        <dbReference type="Proteomes" id="UP000014204"/>
    </source>
</evidence>
<dbReference type="EMBL" id="ASSY01000008">
    <property type="protein sequence ID" value="EOS50953.1"/>
    <property type="molecule type" value="Genomic_DNA"/>
</dbReference>
<feature type="compositionally biased region" description="Basic and acidic residues" evidence="1">
    <location>
        <begin position="64"/>
        <end position="80"/>
    </location>
</feature>
<evidence type="ECO:0008006" key="4">
    <source>
        <dbReference type="Google" id="ProtNLM"/>
    </source>
</evidence>
<protein>
    <recommendedName>
        <fullName evidence="4">Scaffolding protein</fullName>
    </recommendedName>
</protein>
<dbReference type="OrthoDB" id="3178111at2"/>
<name>R9KXD8_9ACTN</name>
<dbReference type="AlphaFoldDB" id="R9KXD8"/>
<dbReference type="PATRIC" id="fig|1235794.3.peg.1355"/>
<evidence type="ECO:0000256" key="1">
    <source>
        <dbReference type="SAM" id="MobiDB-lite"/>
    </source>
</evidence>
<comment type="caution">
    <text evidence="2">The sequence shown here is derived from an EMBL/GenBank/DDBJ whole genome shotgun (WGS) entry which is preliminary data.</text>
</comment>
<feature type="region of interest" description="Disordered" evidence="1">
    <location>
        <begin position="139"/>
        <end position="175"/>
    </location>
</feature>
<reference evidence="2 3" key="1">
    <citation type="submission" date="2013-04" db="EMBL/GenBank/DDBJ databases">
        <title>The Genome Sequence of Enterorhabdus caecimuris B7.</title>
        <authorList>
            <consortium name="The Broad Institute Genomics Platform"/>
            <consortium name="The Broad Institute Genome Sequencing Center for Infectious Disease"/>
            <person name="Earl A."/>
            <person name="Xavier R."/>
            <person name="Elson C."/>
            <person name="Duck W."/>
            <person name="Walker B."/>
            <person name="Young S."/>
            <person name="Zeng Q."/>
            <person name="Gargeya S."/>
            <person name="Fitzgerald M."/>
            <person name="Haas B."/>
            <person name="Abouelleil A."/>
            <person name="Allen A.W."/>
            <person name="Alvarado L."/>
            <person name="Arachchi H.M."/>
            <person name="Berlin A.M."/>
            <person name="Chapman S.B."/>
            <person name="Gainer-Dewar J."/>
            <person name="Goldberg J."/>
            <person name="Griggs A."/>
            <person name="Gujja S."/>
            <person name="Hansen M."/>
            <person name="Howarth C."/>
            <person name="Imamovic A."/>
            <person name="Ireland A."/>
            <person name="Larimer J."/>
            <person name="McCowan C."/>
            <person name="Murphy C."/>
            <person name="Pearson M."/>
            <person name="Poon T.W."/>
            <person name="Priest M."/>
            <person name="Roberts A."/>
            <person name="Saif S."/>
            <person name="Shea T."/>
            <person name="Sisk P."/>
            <person name="Sykes S."/>
            <person name="Wortman J."/>
            <person name="Nusbaum C."/>
            <person name="Birren B."/>
        </authorList>
    </citation>
    <scope>NUCLEOTIDE SEQUENCE [LARGE SCALE GENOMIC DNA]</scope>
    <source>
        <strain evidence="2 3">B7</strain>
    </source>
</reference>
<feature type="compositionally biased region" description="Polar residues" evidence="1">
    <location>
        <begin position="141"/>
        <end position="150"/>
    </location>
</feature>
<sequence>MADQNNADNGAQAQQEAGAQSQQAQQTEQSAAQGTDNGAQAQQSTQTQSAPPAGNTVNAHKHQRDIAKLEAERDAARAEAEGYKGLKAEFDAWKAEQAAAKAEDALKAAGCIDVVAASARLSEFDGDVEKLKGAAPYLFASSDNSKSTGGNPKGTPDPEDERTKKMREMLGLTNE</sequence>
<keyword evidence="3" id="KW-1185">Reference proteome</keyword>
<dbReference type="STRING" id="1235794.C811_01370"/>